<organism evidence="1 2">
    <name type="scientific">Popillia japonica</name>
    <name type="common">Japanese beetle</name>
    <dbReference type="NCBI Taxonomy" id="7064"/>
    <lineage>
        <taxon>Eukaryota</taxon>
        <taxon>Metazoa</taxon>
        <taxon>Ecdysozoa</taxon>
        <taxon>Arthropoda</taxon>
        <taxon>Hexapoda</taxon>
        <taxon>Insecta</taxon>
        <taxon>Pterygota</taxon>
        <taxon>Neoptera</taxon>
        <taxon>Endopterygota</taxon>
        <taxon>Coleoptera</taxon>
        <taxon>Polyphaga</taxon>
        <taxon>Scarabaeiformia</taxon>
        <taxon>Scarabaeidae</taxon>
        <taxon>Rutelinae</taxon>
        <taxon>Popillia</taxon>
    </lineage>
</organism>
<protein>
    <submittedName>
        <fullName evidence="1">THAP domain</fullName>
    </submittedName>
</protein>
<dbReference type="EMBL" id="JASPKY010000775">
    <property type="protein sequence ID" value="KAK9685479.1"/>
    <property type="molecule type" value="Genomic_DNA"/>
</dbReference>
<evidence type="ECO:0000313" key="2">
    <source>
        <dbReference type="Proteomes" id="UP001458880"/>
    </source>
</evidence>
<sequence>MTTMLMLTDINDEKHQCIVCNTFNSILYATGTVFAQHFNYPTDQALKPREKINLFPFNHSNISNEWVKAVRRENWKPSKHSKLYSDHFLSSDFKERLEKKIET</sequence>
<accession>A0AAW1I980</accession>
<proteinExistence type="predicted"/>
<keyword evidence="2" id="KW-1185">Reference proteome</keyword>
<dbReference type="Proteomes" id="UP001458880">
    <property type="component" value="Unassembled WGS sequence"/>
</dbReference>
<name>A0AAW1I980_POPJA</name>
<gene>
    <name evidence="1" type="ORF">QE152_g38010</name>
</gene>
<reference evidence="1 2" key="1">
    <citation type="journal article" date="2024" name="BMC Genomics">
        <title>De novo assembly and annotation of Popillia japonica's genome with initial clues to its potential as an invasive pest.</title>
        <authorList>
            <person name="Cucini C."/>
            <person name="Boschi S."/>
            <person name="Funari R."/>
            <person name="Cardaioli E."/>
            <person name="Iannotti N."/>
            <person name="Marturano G."/>
            <person name="Paoli F."/>
            <person name="Bruttini M."/>
            <person name="Carapelli A."/>
            <person name="Frati F."/>
            <person name="Nardi F."/>
        </authorList>
    </citation>
    <scope>NUCLEOTIDE SEQUENCE [LARGE SCALE GENOMIC DNA]</scope>
    <source>
        <strain evidence="1">DMR45628</strain>
    </source>
</reference>
<evidence type="ECO:0000313" key="1">
    <source>
        <dbReference type="EMBL" id="KAK9685479.1"/>
    </source>
</evidence>
<comment type="caution">
    <text evidence="1">The sequence shown here is derived from an EMBL/GenBank/DDBJ whole genome shotgun (WGS) entry which is preliminary data.</text>
</comment>
<dbReference type="AlphaFoldDB" id="A0AAW1I980"/>